<dbReference type="EMBL" id="CAWUHD010000169">
    <property type="protein sequence ID" value="CAK7236762.1"/>
    <property type="molecule type" value="Genomic_DNA"/>
</dbReference>
<organism evidence="3 4">
    <name type="scientific">Sporothrix eucalyptigena</name>
    <dbReference type="NCBI Taxonomy" id="1812306"/>
    <lineage>
        <taxon>Eukaryota</taxon>
        <taxon>Fungi</taxon>
        <taxon>Dikarya</taxon>
        <taxon>Ascomycota</taxon>
        <taxon>Pezizomycotina</taxon>
        <taxon>Sordariomycetes</taxon>
        <taxon>Sordariomycetidae</taxon>
        <taxon>Ophiostomatales</taxon>
        <taxon>Ophiostomataceae</taxon>
        <taxon>Sporothrix</taxon>
    </lineage>
</organism>
<feature type="compositionally biased region" description="Low complexity" evidence="1">
    <location>
        <begin position="26"/>
        <end position="116"/>
    </location>
</feature>
<feature type="chain" id="PRO_5046218838" evidence="2">
    <location>
        <begin position="20"/>
        <end position="268"/>
    </location>
</feature>
<evidence type="ECO:0000256" key="1">
    <source>
        <dbReference type="SAM" id="MobiDB-lite"/>
    </source>
</evidence>
<protein>
    <submittedName>
        <fullName evidence="3">Uncharacterized protein</fullName>
    </submittedName>
</protein>
<accession>A0ABP0CYX1</accession>
<dbReference type="Proteomes" id="UP001642482">
    <property type="component" value="Unassembled WGS sequence"/>
</dbReference>
<feature type="signal peptide" evidence="2">
    <location>
        <begin position="1"/>
        <end position="19"/>
    </location>
</feature>
<evidence type="ECO:0000313" key="4">
    <source>
        <dbReference type="Proteomes" id="UP001642482"/>
    </source>
</evidence>
<sequence>MKFIHLLLLAVAWADAAAASRCKPRSTPSASSVSSTSSASSSSSSPSSSSHSSSHSPSSSSSSPSHSHSPSSSSQSHTSSSSPAPTSSTHHTSSSVLSSTKTTSHTSSSYSQPASACSDLSNGDFSNGYNDWYTQNVVTCSFDSITEGPAAGDHSFVMIPSQNDPASLDINQALPWCAINPVTVRIQFKYMFTSYSSGCSLSAMINQNGVWLMSLDLSGYTPNTWYTYSGPPTQVTLSSYPLFTLHMGCTSNTADQNGILVTDIKVYS</sequence>
<keyword evidence="2" id="KW-0732">Signal</keyword>
<feature type="region of interest" description="Disordered" evidence="1">
    <location>
        <begin position="21"/>
        <end position="116"/>
    </location>
</feature>
<keyword evidence="4" id="KW-1185">Reference proteome</keyword>
<evidence type="ECO:0000313" key="3">
    <source>
        <dbReference type="EMBL" id="CAK7236762.1"/>
    </source>
</evidence>
<name>A0ABP0CYX1_9PEZI</name>
<reference evidence="3 4" key="1">
    <citation type="submission" date="2024-01" db="EMBL/GenBank/DDBJ databases">
        <authorList>
            <person name="Allen C."/>
            <person name="Tagirdzhanova G."/>
        </authorList>
    </citation>
    <scope>NUCLEOTIDE SEQUENCE [LARGE SCALE GENOMIC DNA]</scope>
</reference>
<gene>
    <name evidence="3" type="ORF">SEUCBS140593_009728</name>
</gene>
<proteinExistence type="predicted"/>
<evidence type="ECO:0000256" key="2">
    <source>
        <dbReference type="SAM" id="SignalP"/>
    </source>
</evidence>
<comment type="caution">
    <text evidence="3">The sequence shown here is derived from an EMBL/GenBank/DDBJ whole genome shotgun (WGS) entry which is preliminary data.</text>
</comment>